<keyword evidence="3" id="KW-1185">Reference proteome</keyword>
<accession>A0ABR9ITC4</accession>
<evidence type="ECO:0000313" key="3">
    <source>
        <dbReference type="Proteomes" id="UP000620262"/>
    </source>
</evidence>
<evidence type="ECO:0000256" key="1">
    <source>
        <dbReference type="SAM" id="MobiDB-lite"/>
    </source>
</evidence>
<feature type="region of interest" description="Disordered" evidence="1">
    <location>
        <begin position="1"/>
        <end position="20"/>
    </location>
</feature>
<sequence length="81" mass="9188">MEASQEEARQGEARHGEARHGAARMFDEIVMGLAALEAEITEINARPLPFLDLQYAEAELKARPAKVRKRFDRVRATRLRA</sequence>
<evidence type="ECO:0000313" key="2">
    <source>
        <dbReference type="EMBL" id="MBE1506365.1"/>
    </source>
</evidence>
<dbReference type="EMBL" id="JADBEC010000001">
    <property type="protein sequence ID" value="MBE1506365.1"/>
    <property type="molecule type" value="Genomic_DNA"/>
</dbReference>
<organism evidence="2 3">
    <name type="scientific">Rhizobium viscosum</name>
    <name type="common">Arthrobacter viscosus</name>
    <dbReference type="NCBI Taxonomy" id="1673"/>
    <lineage>
        <taxon>Bacteria</taxon>
        <taxon>Pseudomonadati</taxon>
        <taxon>Pseudomonadota</taxon>
        <taxon>Alphaproteobacteria</taxon>
        <taxon>Hyphomicrobiales</taxon>
        <taxon>Rhizobiaceae</taxon>
        <taxon>Rhizobium/Agrobacterium group</taxon>
        <taxon>Rhizobium</taxon>
    </lineage>
</organism>
<name>A0ABR9ITC4_RHIVS</name>
<dbReference type="Proteomes" id="UP000620262">
    <property type="component" value="Unassembled WGS sequence"/>
</dbReference>
<proteinExistence type="predicted"/>
<protein>
    <submittedName>
        <fullName evidence="2">Uncharacterized protein</fullName>
    </submittedName>
</protein>
<gene>
    <name evidence="2" type="ORF">H4W29_003546</name>
</gene>
<reference evidence="2 3" key="1">
    <citation type="submission" date="2020-10" db="EMBL/GenBank/DDBJ databases">
        <title>Sequencing the genomes of 1000 actinobacteria strains.</title>
        <authorList>
            <person name="Klenk H.-P."/>
        </authorList>
    </citation>
    <scope>NUCLEOTIDE SEQUENCE [LARGE SCALE GENOMIC DNA]</scope>
    <source>
        <strain evidence="2 3">DSM 7307</strain>
    </source>
</reference>
<dbReference type="RefSeq" id="WP_192730074.1">
    <property type="nucleotide sequence ID" value="NZ_BAAAVL010000013.1"/>
</dbReference>
<comment type="caution">
    <text evidence="2">The sequence shown here is derived from an EMBL/GenBank/DDBJ whole genome shotgun (WGS) entry which is preliminary data.</text>
</comment>